<organism evidence="2 3">
    <name type="scientific">Biomphalaria glabrata</name>
    <name type="common">Bloodfluke planorb</name>
    <name type="synonym">Freshwater snail</name>
    <dbReference type="NCBI Taxonomy" id="6526"/>
    <lineage>
        <taxon>Eukaryota</taxon>
        <taxon>Metazoa</taxon>
        <taxon>Spiralia</taxon>
        <taxon>Lophotrochozoa</taxon>
        <taxon>Mollusca</taxon>
        <taxon>Gastropoda</taxon>
        <taxon>Heterobranchia</taxon>
        <taxon>Euthyneura</taxon>
        <taxon>Panpulmonata</taxon>
        <taxon>Hygrophila</taxon>
        <taxon>Lymnaeoidea</taxon>
        <taxon>Planorbidae</taxon>
        <taxon>Biomphalaria</taxon>
    </lineage>
</organism>
<feature type="compositionally biased region" description="Low complexity" evidence="1">
    <location>
        <begin position="643"/>
        <end position="655"/>
    </location>
</feature>
<name>A0A2C9L618_BIOGL</name>
<dbReference type="Proteomes" id="UP000076420">
    <property type="component" value="Unassembled WGS sequence"/>
</dbReference>
<dbReference type="EnsemblMetazoa" id="BGLB027368-RD">
    <property type="protein sequence ID" value="BGLB027368-PD"/>
    <property type="gene ID" value="BGLB027368"/>
</dbReference>
<feature type="compositionally biased region" description="Low complexity" evidence="1">
    <location>
        <begin position="314"/>
        <end position="326"/>
    </location>
</feature>
<protein>
    <submittedName>
        <fullName evidence="2">Uncharacterized protein</fullName>
    </submittedName>
</protein>
<feature type="compositionally biased region" description="Acidic residues" evidence="1">
    <location>
        <begin position="924"/>
        <end position="933"/>
    </location>
</feature>
<dbReference type="VEuPathDB" id="VectorBase:BGLB027368"/>
<evidence type="ECO:0000256" key="1">
    <source>
        <dbReference type="SAM" id="MobiDB-lite"/>
    </source>
</evidence>
<feature type="compositionally biased region" description="Basic and acidic residues" evidence="1">
    <location>
        <begin position="830"/>
        <end position="847"/>
    </location>
</feature>
<feature type="compositionally biased region" description="Polar residues" evidence="1">
    <location>
        <begin position="747"/>
        <end position="760"/>
    </location>
</feature>
<feature type="compositionally biased region" description="Basic and acidic residues" evidence="1">
    <location>
        <begin position="1049"/>
        <end position="1063"/>
    </location>
</feature>
<evidence type="ECO:0000313" key="2">
    <source>
        <dbReference type="EnsemblMetazoa" id="BGLB027368-PD"/>
    </source>
</evidence>
<dbReference type="KEGG" id="bgt:106070102"/>
<dbReference type="VEuPathDB" id="VectorBase:BGLAX_034467"/>
<feature type="compositionally biased region" description="Basic and acidic residues" evidence="1">
    <location>
        <begin position="761"/>
        <end position="781"/>
    </location>
</feature>
<feature type="compositionally biased region" description="Polar residues" evidence="1">
    <location>
        <begin position="1033"/>
        <end position="1043"/>
    </location>
</feature>
<dbReference type="OrthoDB" id="6107686at2759"/>
<proteinExistence type="predicted"/>
<gene>
    <name evidence="2" type="primary">106070102</name>
</gene>
<sequence>MNLAQVLPYADMSDHPAQNFDPELIFVAALFAFVTLLLVTLSCLCCSGGSNSSGSYRYYSRDEDTITIADLLTKPPLADPESVFSELSYDGRTSGTQSSWMNEENSSTFEYVPSIKHGRQLAVATEHSRRSLSVKLNNAEEPALTPPTSKKWSSERRQVQQATRMLREKEKEVRFNSQSNVRAEKSHLSTVSEKESSTAEKAVNENLPLSTTNCVASKVNEEAIAPDVQVEVALPGVRKKVVKSSEIIEDSGLKIHKEVAKPNTYAFSSSSRCSFSHEIGHIANGSKLPRTSLPRTEEHESPKTTNRKLSATGQSSSASNLLSQKSPINVDKVDNPVHKCGQHLVDAHMTKANSDHVISYRNNENVDDSKSLGVDSSNRVDNPVKVADTNNVCVTSPETQNGACAHVVSVSGVATLENNVEHASTDAGDSKGVVMRRSFSQLSYDEHKPSRSDAAPKCFSLNLKINFLFGGDATDGTFSAECVPVICNKDQSLSADSQLEKMKVHTNGHNLLLTNAAGSKDENIKEKMLENSFAAKTNNCKYLESRKRLSEPDYLTNRCQLQISRRNSLATTKPKEKGGQRSELLVHDCPKISNIQKLNIRQEAEEQGAGRKELESLPQMSCVAEVEHEQTDSQKGSAEHVDAGASAGDDVVDSGVSDKGDPEHKEATEKDEDANESAKAAAKLRRSKVLLGASPPRLKRLPVKSIRNSSFENPLDPRVSLIPLPIEKSNSAQPTTSSSGDRCETSGKVSTSSDDTVSQINKEESSRRTLRRDGEQNEVLEKRRKAMVFNNFEKKPTVNPNDKVKAETPTSETKPFKPVALPRKSLPQTKESKLQGKQKVENEKEQSTESLPAVVDKTSRSKSEGKSSSKIPILIVDDDDDDDYVIVDYSLDSKASSEKKEAAQTKVIPEHSSAQETEKNTGSDESDYDNPWDDLDDAVKRASMRYNRRPSRIALGDKALFLKSAEDLGRLLEEAEKNRKLRKEASSVEMTSPEDETAEAPIIPFTRFSPYRHTVKGIVSPHIVAAQSTEDIISKDTSSSSAMSEEIFGDLRNKGKRNTDPRRPQSMTTKLKPELSLPVRKLHKY</sequence>
<reference evidence="2" key="1">
    <citation type="submission" date="2020-05" db="UniProtKB">
        <authorList>
            <consortium name="EnsemblMetazoa"/>
        </authorList>
    </citation>
    <scope>IDENTIFICATION</scope>
    <source>
        <strain evidence="2">BB02</strain>
    </source>
</reference>
<feature type="compositionally biased region" description="Basic and acidic residues" evidence="1">
    <location>
        <begin position="792"/>
        <end position="806"/>
    </location>
</feature>
<feature type="compositionally biased region" description="Basic and acidic residues" evidence="1">
    <location>
        <begin position="656"/>
        <end position="668"/>
    </location>
</feature>
<feature type="region of interest" description="Disordered" evidence="1">
    <location>
        <begin position="174"/>
        <end position="201"/>
    </location>
</feature>
<accession>A0A2C9L618</accession>
<feature type="compositionally biased region" description="Polar residues" evidence="1">
    <location>
        <begin position="728"/>
        <end position="740"/>
    </location>
</feature>
<feature type="compositionally biased region" description="Basic and acidic residues" evidence="1">
    <location>
        <begin position="182"/>
        <end position="198"/>
    </location>
</feature>
<feature type="compositionally biased region" description="Polar residues" evidence="1">
    <location>
        <begin position="303"/>
        <end position="313"/>
    </location>
</feature>
<feature type="compositionally biased region" description="Basic and acidic residues" evidence="1">
    <location>
        <begin position="857"/>
        <end position="867"/>
    </location>
</feature>
<feature type="region of interest" description="Disordered" evidence="1">
    <location>
        <begin position="890"/>
        <end position="933"/>
    </location>
</feature>
<feature type="region of interest" description="Disordered" evidence="1">
    <location>
        <begin position="1033"/>
        <end position="1085"/>
    </location>
</feature>
<feature type="region of interest" description="Disordered" evidence="1">
    <location>
        <begin position="625"/>
        <end position="874"/>
    </location>
</feature>
<dbReference type="AlphaFoldDB" id="A0A2C9L618"/>
<feature type="region of interest" description="Disordered" evidence="1">
    <location>
        <begin position="284"/>
        <end position="326"/>
    </location>
</feature>
<dbReference type="EnsemblMetazoa" id="BGLB027368-RC">
    <property type="protein sequence ID" value="BGLB027368-PC"/>
    <property type="gene ID" value="BGLB027368"/>
</dbReference>
<dbReference type="EnsemblMetazoa" id="BGLB027368-RA">
    <property type="protein sequence ID" value="BGLB027368-PA"/>
    <property type="gene ID" value="BGLB027368"/>
</dbReference>
<evidence type="ECO:0000313" key="3">
    <source>
        <dbReference type="Proteomes" id="UP000076420"/>
    </source>
</evidence>
<feature type="compositionally biased region" description="Basic and acidic residues" evidence="1">
    <location>
        <begin position="625"/>
        <end position="642"/>
    </location>
</feature>